<dbReference type="PANTHER" id="PTHR12197:SF273">
    <property type="entry name" value="MYND-TYPE ZINC FINGER PROTEIN SAMB"/>
    <property type="match status" value="1"/>
</dbReference>
<dbReference type="GO" id="GO:0005634">
    <property type="term" value="C:nucleus"/>
    <property type="evidence" value="ECO:0007669"/>
    <property type="project" value="TreeGrafter"/>
</dbReference>
<sequence>MTVDAPLPSVHSPQSYLIETTPSTLLTRRTYLTDYLVNSYEDQCYSLINYLRRAAVHLRLGYGDLCASDAYAALELGELVAERVDELGYEESDDGYTDDEDEEGKKEDFGVMTEVGNGCLRRMLRELDVVGDEEEVKSRIEEWEGALKEAIEGTELLARLFVGLGLMEVGCLVEGWRFLADGIERVEELLESNEDSEKEHEDSDEEHEESSIKTDDYYSHLISIILTTFTDIPTPLDSPPTYHLTLLHAFNTARLRITHLLNTNLPDRLPPSVNLPPLDPSDVKSIQTALDLLRTTHIPLNPEPSVISASQFPVINDGLQGYCRREVYPWNYHEPERLSDENLKEVNALMDKCAHGRAEVKVVELPTLGEDGVTKGTNKQLGVYATEDIHENEHFFTETSFLMGVSDPFSGLLCDICASKIYEFTSSSSYSQVREKLTCPSCPNPAIYCSQACLDAARETYHPAVCGKDLGWFYKDVQTSSNARALWNVMLLKSFATSLSRSAKTPLPEDETSYPVEAQIHPLDMHEVKSAWGTYYPRKLFSEEYIHSGLPPNEAEKEEIRLLPFTFTLQILQPRRMFLEGLKVDLHKPENFERFDTWVINTLYAKFLGTASSRLAFGTAENNAGTAGANRAEVCAMHLCWSLVNHSCEPNVRWECEGSIQFRGRCSDESKADEKRVAVRKDEEILMSYCDVRMGYKERREWMVGSLGGACRCERCLREEGEDLVERMKVAEDVVKGIKELKV</sequence>
<name>A0A3N4HYJ5_ASCIM</name>
<evidence type="ECO:0000256" key="1">
    <source>
        <dbReference type="SAM" id="MobiDB-lite"/>
    </source>
</evidence>
<dbReference type="AlphaFoldDB" id="A0A3N4HYJ5"/>
<dbReference type="PANTHER" id="PTHR12197">
    <property type="entry name" value="HISTONE-LYSINE N-METHYLTRANSFERASE SMYD"/>
    <property type="match status" value="1"/>
</dbReference>
<dbReference type="Proteomes" id="UP000275078">
    <property type="component" value="Unassembled WGS sequence"/>
</dbReference>
<dbReference type="Gene3D" id="2.170.270.10">
    <property type="entry name" value="SET domain"/>
    <property type="match status" value="2"/>
</dbReference>
<dbReference type="InterPro" id="IPR046341">
    <property type="entry name" value="SET_dom_sf"/>
</dbReference>
<feature type="region of interest" description="Disordered" evidence="1">
    <location>
        <begin position="190"/>
        <end position="213"/>
    </location>
</feature>
<reference evidence="3 4" key="1">
    <citation type="journal article" date="2018" name="Nat. Ecol. Evol.">
        <title>Pezizomycetes genomes reveal the molecular basis of ectomycorrhizal truffle lifestyle.</title>
        <authorList>
            <person name="Murat C."/>
            <person name="Payen T."/>
            <person name="Noel B."/>
            <person name="Kuo A."/>
            <person name="Morin E."/>
            <person name="Chen J."/>
            <person name="Kohler A."/>
            <person name="Krizsan K."/>
            <person name="Balestrini R."/>
            <person name="Da Silva C."/>
            <person name="Montanini B."/>
            <person name="Hainaut M."/>
            <person name="Levati E."/>
            <person name="Barry K.W."/>
            <person name="Belfiori B."/>
            <person name="Cichocki N."/>
            <person name="Clum A."/>
            <person name="Dockter R.B."/>
            <person name="Fauchery L."/>
            <person name="Guy J."/>
            <person name="Iotti M."/>
            <person name="Le Tacon F."/>
            <person name="Lindquist E.A."/>
            <person name="Lipzen A."/>
            <person name="Malagnac F."/>
            <person name="Mello A."/>
            <person name="Molinier V."/>
            <person name="Miyauchi S."/>
            <person name="Poulain J."/>
            <person name="Riccioni C."/>
            <person name="Rubini A."/>
            <person name="Sitrit Y."/>
            <person name="Splivallo R."/>
            <person name="Traeger S."/>
            <person name="Wang M."/>
            <person name="Zifcakova L."/>
            <person name="Wipf D."/>
            <person name="Zambonelli A."/>
            <person name="Paolocci F."/>
            <person name="Nowrousian M."/>
            <person name="Ottonello S."/>
            <person name="Baldrian P."/>
            <person name="Spatafora J.W."/>
            <person name="Henrissat B."/>
            <person name="Nagy L.G."/>
            <person name="Aury J.M."/>
            <person name="Wincker P."/>
            <person name="Grigoriev I.V."/>
            <person name="Bonfante P."/>
            <person name="Martin F.M."/>
        </authorList>
    </citation>
    <scope>NUCLEOTIDE SEQUENCE [LARGE SCALE GENOMIC DNA]</scope>
    <source>
        <strain evidence="3 4">RN42</strain>
    </source>
</reference>
<dbReference type="STRING" id="1160509.A0A3N4HYJ5"/>
<proteinExistence type="predicted"/>
<dbReference type="Gene3D" id="6.10.140.2220">
    <property type="match status" value="1"/>
</dbReference>
<evidence type="ECO:0000313" key="4">
    <source>
        <dbReference type="Proteomes" id="UP000275078"/>
    </source>
</evidence>
<accession>A0A3N4HYJ5</accession>
<evidence type="ECO:0000259" key="2">
    <source>
        <dbReference type="PROSITE" id="PS50280"/>
    </source>
</evidence>
<dbReference type="EMBL" id="ML119707">
    <property type="protein sequence ID" value="RPA78749.1"/>
    <property type="molecule type" value="Genomic_DNA"/>
</dbReference>
<dbReference type="SUPFAM" id="SSF82199">
    <property type="entry name" value="SET domain"/>
    <property type="match status" value="1"/>
</dbReference>
<dbReference type="InterPro" id="IPR001214">
    <property type="entry name" value="SET_dom"/>
</dbReference>
<gene>
    <name evidence="3" type="ORF">BJ508DRAFT_416355</name>
</gene>
<protein>
    <recommendedName>
        <fullName evidence="2">SET domain-containing protein</fullName>
    </recommendedName>
</protein>
<dbReference type="OrthoDB" id="438641at2759"/>
<keyword evidence="4" id="KW-1185">Reference proteome</keyword>
<organism evidence="3 4">
    <name type="scientific">Ascobolus immersus RN42</name>
    <dbReference type="NCBI Taxonomy" id="1160509"/>
    <lineage>
        <taxon>Eukaryota</taxon>
        <taxon>Fungi</taxon>
        <taxon>Dikarya</taxon>
        <taxon>Ascomycota</taxon>
        <taxon>Pezizomycotina</taxon>
        <taxon>Pezizomycetes</taxon>
        <taxon>Pezizales</taxon>
        <taxon>Ascobolaceae</taxon>
        <taxon>Ascobolus</taxon>
    </lineage>
</organism>
<evidence type="ECO:0000313" key="3">
    <source>
        <dbReference type="EMBL" id="RPA78749.1"/>
    </source>
</evidence>
<dbReference type="PROSITE" id="PS50280">
    <property type="entry name" value="SET"/>
    <property type="match status" value="1"/>
</dbReference>
<dbReference type="InterPro" id="IPR050869">
    <property type="entry name" value="H3K4_H4K5_MeTrfase"/>
</dbReference>
<feature type="domain" description="SET" evidence="2">
    <location>
        <begin position="358"/>
        <end position="690"/>
    </location>
</feature>
<dbReference type="Gene3D" id="1.10.220.160">
    <property type="match status" value="1"/>
</dbReference>